<proteinExistence type="inferred from homology"/>
<dbReference type="RefSeq" id="WP_274267622.1">
    <property type="nucleotide sequence ID" value="NZ_CP117880.1"/>
</dbReference>
<dbReference type="Proteomes" id="UP001221558">
    <property type="component" value="Chromosome"/>
</dbReference>
<dbReference type="InterPro" id="IPR019079">
    <property type="entry name" value="Capsule_synth_CapA"/>
</dbReference>
<protein>
    <submittedName>
        <fullName evidence="3">CapA family protein</fullName>
    </submittedName>
</protein>
<dbReference type="InterPro" id="IPR052169">
    <property type="entry name" value="CW_Biosynth-Accessory"/>
</dbReference>
<dbReference type="CDD" id="cd07381">
    <property type="entry name" value="MPP_CapA"/>
    <property type="match status" value="1"/>
</dbReference>
<sequence>MRHKLLFVGDVVLQSQPIFSDDLKSLMAEQDIRCCNVEAPLAGFGQAIAKTGPLLQQRPEAATWLRELGFDLFAMANNHIFDYGHAAMSATIDAFGAEHVFGVGDEKTAYDLLVREVDGVRYGFVAYAENGYGALSGDSTSGYAWVNHARVNADLQRFKQTVDLLIAQVHAGVEMLDVPIPEWRERYRALIDAGADIVIAHHPHVLQGYECYQDKYIVYSLGNFYFDGISDAPAWKKGGVLTLEIDNGQLCNLQLRVVEKEGASLSLLPAAQAQPLIDTLNSKLADEKAYIAYVDTIALKEWDKHHANYYAKAFNGLASYSLKALLKHVKRLVFNRKIDYSLLWHNMEIESNFWIARRAIQKRHKKP</sequence>
<dbReference type="Gene3D" id="3.60.21.10">
    <property type="match status" value="1"/>
</dbReference>
<organism evidence="3 4">
    <name type="scientific">Sphingobacterium oryzagri</name>
    <dbReference type="NCBI Taxonomy" id="3025669"/>
    <lineage>
        <taxon>Bacteria</taxon>
        <taxon>Pseudomonadati</taxon>
        <taxon>Bacteroidota</taxon>
        <taxon>Sphingobacteriia</taxon>
        <taxon>Sphingobacteriales</taxon>
        <taxon>Sphingobacteriaceae</taxon>
        <taxon>Sphingobacterium</taxon>
    </lineage>
</organism>
<evidence type="ECO:0000313" key="3">
    <source>
        <dbReference type="EMBL" id="WDF68894.1"/>
    </source>
</evidence>
<dbReference type="InterPro" id="IPR029052">
    <property type="entry name" value="Metallo-depent_PP-like"/>
</dbReference>
<dbReference type="Pfam" id="PF09587">
    <property type="entry name" value="PGA_cap"/>
    <property type="match status" value="1"/>
</dbReference>
<keyword evidence="4" id="KW-1185">Reference proteome</keyword>
<dbReference type="SUPFAM" id="SSF56300">
    <property type="entry name" value="Metallo-dependent phosphatases"/>
    <property type="match status" value="1"/>
</dbReference>
<dbReference type="PANTHER" id="PTHR33393:SF11">
    <property type="entry name" value="POLYGLUTAMINE SYNTHESIS ACCESSORY PROTEIN RV0574C-RELATED"/>
    <property type="match status" value="1"/>
</dbReference>
<feature type="domain" description="Capsule synthesis protein CapA" evidence="2">
    <location>
        <begin position="4"/>
        <end position="228"/>
    </location>
</feature>
<dbReference type="SMART" id="SM00854">
    <property type="entry name" value="PGA_cap"/>
    <property type="match status" value="1"/>
</dbReference>
<evidence type="ECO:0000256" key="1">
    <source>
        <dbReference type="ARBA" id="ARBA00005662"/>
    </source>
</evidence>
<dbReference type="PANTHER" id="PTHR33393">
    <property type="entry name" value="POLYGLUTAMINE SYNTHESIS ACCESSORY PROTEIN RV0574C-RELATED"/>
    <property type="match status" value="1"/>
</dbReference>
<gene>
    <name evidence="3" type="ORF">PQ465_00610</name>
</gene>
<comment type="similarity">
    <text evidence="1">Belongs to the CapA family.</text>
</comment>
<reference evidence="3 4" key="1">
    <citation type="submission" date="2023-02" db="EMBL/GenBank/DDBJ databases">
        <title>Genome sequence of Sphingobacterium sp. KACC 22765.</title>
        <authorList>
            <person name="Kim S."/>
            <person name="Heo J."/>
            <person name="Kwon S.-W."/>
        </authorList>
    </citation>
    <scope>NUCLEOTIDE SEQUENCE [LARGE SCALE GENOMIC DNA]</scope>
    <source>
        <strain evidence="3 4">KACC 22765</strain>
    </source>
</reference>
<evidence type="ECO:0000313" key="4">
    <source>
        <dbReference type="Proteomes" id="UP001221558"/>
    </source>
</evidence>
<evidence type="ECO:0000259" key="2">
    <source>
        <dbReference type="SMART" id="SM00854"/>
    </source>
</evidence>
<name>A0ABY7WNI0_9SPHI</name>
<dbReference type="EMBL" id="CP117880">
    <property type="protein sequence ID" value="WDF68894.1"/>
    <property type="molecule type" value="Genomic_DNA"/>
</dbReference>
<accession>A0ABY7WNI0</accession>